<proteinExistence type="predicted"/>
<dbReference type="Gene3D" id="3.40.50.450">
    <property type="match status" value="1"/>
</dbReference>
<keyword evidence="2" id="KW-1185">Reference proteome</keyword>
<dbReference type="RefSeq" id="WP_286277752.1">
    <property type="nucleotide sequence ID" value="NZ_AP027731.1"/>
</dbReference>
<evidence type="ECO:0008006" key="3">
    <source>
        <dbReference type="Google" id="ProtNLM"/>
    </source>
</evidence>
<dbReference type="EMBL" id="AP027731">
    <property type="protein sequence ID" value="BDZ44288.1"/>
    <property type="molecule type" value="Genomic_DNA"/>
</dbReference>
<dbReference type="Proteomes" id="UP001321498">
    <property type="component" value="Chromosome"/>
</dbReference>
<accession>A0ABN6XLP8</accession>
<gene>
    <name evidence="1" type="ORF">GCM10025866_01970</name>
</gene>
<sequence length="311" mass="33663">MTEKSERPSAKKPDAAPKTLFVISPIGRPGTAEHHAAKLVLDYVIKKAFREPDWFVVRADEESAPDSITTQVIDRIVKSDLIVADLTDHNPNVFYEVALAHGYQKPLILMIREGQTIPFDVTDQRAINYELTDPASVDGAIKALRMSAAHLEKADGPPRTPLTAYGAFAAIATGGAGGDSNDAIALALQDLSTRLGRMERRSLAPAAVYETGGIWTWDSGAGRSGDSAAGQELRAIQRRLGALQADLTTVEAQLDSLSLSIEDAGTEVSGTPEGVVGVVTERAKLMDRRELLLSKIRDFRARELAYLRMTQ</sequence>
<organism evidence="1 2">
    <name type="scientific">Naasia aerilata</name>
    <dbReference type="NCBI Taxonomy" id="1162966"/>
    <lineage>
        <taxon>Bacteria</taxon>
        <taxon>Bacillati</taxon>
        <taxon>Actinomycetota</taxon>
        <taxon>Actinomycetes</taxon>
        <taxon>Micrococcales</taxon>
        <taxon>Microbacteriaceae</taxon>
        <taxon>Naasia</taxon>
    </lineage>
</organism>
<evidence type="ECO:0000313" key="1">
    <source>
        <dbReference type="EMBL" id="BDZ44288.1"/>
    </source>
</evidence>
<reference evidence="2" key="1">
    <citation type="journal article" date="2019" name="Int. J. Syst. Evol. Microbiol.">
        <title>The Global Catalogue of Microorganisms (GCM) 10K type strain sequencing project: providing services to taxonomists for standard genome sequencing and annotation.</title>
        <authorList>
            <consortium name="The Broad Institute Genomics Platform"/>
            <consortium name="The Broad Institute Genome Sequencing Center for Infectious Disease"/>
            <person name="Wu L."/>
            <person name="Ma J."/>
        </authorList>
    </citation>
    <scope>NUCLEOTIDE SEQUENCE [LARGE SCALE GENOMIC DNA]</scope>
    <source>
        <strain evidence="2">NBRC 108725</strain>
    </source>
</reference>
<protein>
    <recommendedName>
        <fullName evidence="3">Nucleoside 2-deoxyribosyltransferase</fullName>
    </recommendedName>
</protein>
<evidence type="ECO:0000313" key="2">
    <source>
        <dbReference type="Proteomes" id="UP001321498"/>
    </source>
</evidence>
<name>A0ABN6XLP8_9MICO</name>